<dbReference type="RefSeq" id="WP_270045727.1">
    <property type="nucleotide sequence ID" value="NZ_JAPDOD010000066.1"/>
</dbReference>
<dbReference type="Proteomes" id="UP001149140">
    <property type="component" value="Unassembled WGS sequence"/>
</dbReference>
<name>A0A9X3S542_9ACTN</name>
<protein>
    <submittedName>
        <fullName evidence="1">Uncharacterized protein</fullName>
    </submittedName>
</protein>
<proteinExistence type="predicted"/>
<dbReference type="AlphaFoldDB" id="A0A9X3S542"/>
<evidence type="ECO:0000313" key="2">
    <source>
        <dbReference type="Proteomes" id="UP001149140"/>
    </source>
</evidence>
<comment type="caution">
    <text evidence="1">The sequence shown here is derived from an EMBL/GenBank/DDBJ whole genome shotgun (WGS) entry which is preliminary data.</text>
</comment>
<gene>
    <name evidence="1" type="ORF">OM076_39760</name>
</gene>
<evidence type="ECO:0000313" key="1">
    <source>
        <dbReference type="EMBL" id="MDA0166469.1"/>
    </source>
</evidence>
<sequence length="69" mass="7285">MPPEPLERLIERLERAAVTLRAGELPADRAAALVEECARLAIEAGAELDRQVRAADAEPVPAGQLALGS</sequence>
<dbReference type="EMBL" id="JAPDOD010000066">
    <property type="protein sequence ID" value="MDA0166469.1"/>
    <property type="molecule type" value="Genomic_DNA"/>
</dbReference>
<organism evidence="1 2">
    <name type="scientific">Solirubrobacter ginsenosidimutans</name>
    <dbReference type="NCBI Taxonomy" id="490573"/>
    <lineage>
        <taxon>Bacteria</taxon>
        <taxon>Bacillati</taxon>
        <taxon>Actinomycetota</taxon>
        <taxon>Thermoleophilia</taxon>
        <taxon>Solirubrobacterales</taxon>
        <taxon>Solirubrobacteraceae</taxon>
        <taxon>Solirubrobacter</taxon>
    </lineage>
</organism>
<accession>A0A9X3S542</accession>
<reference evidence="1" key="1">
    <citation type="submission" date="2022-10" db="EMBL/GenBank/DDBJ databases">
        <title>The WGS of Solirubrobacter ginsenosidimutans DSM 21036.</title>
        <authorList>
            <person name="Jiang Z."/>
        </authorList>
    </citation>
    <scope>NUCLEOTIDE SEQUENCE</scope>
    <source>
        <strain evidence="1">DSM 21036</strain>
    </source>
</reference>
<keyword evidence="2" id="KW-1185">Reference proteome</keyword>